<dbReference type="Gene3D" id="3.40.462.20">
    <property type="match status" value="1"/>
</dbReference>
<accession>A0ABW6IUJ3</accession>
<gene>
    <name evidence="3" type="ORF">ACFQ63_16505</name>
</gene>
<evidence type="ECO:0000259" key="2">
    <source>
        <dbReference type="Pfam" id="PF08031"/>
    </source>
</evidence>
<dbReference type="RefSeq" id="WP_386251995.1">
    <property type="nucleotide sequence ID" value="NZ_JBHTRV010000011.1"/>
</dbReference>
<feature type="domain" description="Berberine/berberine-like" evidence="2">
    <location>
        <begin position="10"/>
        <end position="56"/>
    </location>
</feature>
<sequence length="56" mass="6360">MRGSLDTDAAYVNFLDPDPDPDPDPDNGQHPYYGANYARLTEIKRRYDSTGLFCHP</sequence>
<name>A0ABW6IUJ3_STRWE</name>
<protein>
    <submittedName>
        <fullName evidence="3">BBE domain-containing protein</fullName>
    </submittedName>
</protein>
<organism evidence="3 4">
    <name type="scientific">Streptomyces wedmorensis</name>
    <dbReference type="NCBI Taxonomy" id="43759"/>
    <lineage>
        <taxon>Bacteria</taxon>
        <taxon>Bacillati</taxon>
        <taxon>Actinomycetota</taxon>
        <taxon>Actinomycetes</taxon>
        <taxon>Kitasatosporales</taxon>
        <taxon>Streptomycetaceae</taxon>
        <taxon>Streptomyces</taxon>
    </lineage>
</organism>
<dbReference type="InterPro" id="IPR012951">
    <property type="entry name" value="BBE"/>
</dbReference>
<dbReference type="Pfam" id="PF08031">
    <property type="entry name" value="BBE"/>
    <property type="match status" value="1"/>
</dbReference>
<dbReference type="Gene3D" id="3.30.465.10">
    <property type="match status" value="1"/>
</dbReference>
<evidence type="ECO:0000313" key="4">
    <source>
        <dbReference type="Proteomes" id="UP001600424"/>
    </source>
</evidence>
<evidence type="ECO:0000313" key="3">
    <source>
        <dbReference type="EMBL" id="MFE5981302.1"/>
    </source>
</evidence>
<evidence type="ECO:0000256" key="1">
    <source>
        <dbReference type="SAM" id="MobiDB-lite"/>
    </source>
</evidence>
<dbReference type="InterPro" id="IPR016169">
    <property type="entry name" value="FAD-bd_PCMH_sub2"/>
</dbReference>
<dbReference type="Proteomes" id="UP001600424">
    <property type="component" value="Unassembled WGS sequence"/>
</dbReference>
<dbReference type="EMBL" id="JBHTRV010000011">
    <property type="protein sequence ID" value="MFE5981302.1"/>
    <property type="molecule type" value="Genomic_DNA"/>
</dbReference>
<proteinExistence type="predicted"/>
<reference evidence="3 4" key="1">
    <citation type="submission" date="2024-09" db="EMBL/GenBank/DDBJ databases">
        <title>The Natural Products Discovery Center: Release of the First 8490 Sequenced Strains for Exploring Actinobacteria Biosynthetic Diversity.</title>
        <authorList>
            <person name="Kalkreuter E."/>
            <person name="Kautsar S.A."/>
            <person name="Yang D."/>
            <person name="Bader C.D."/>
            <person name="Teijaro C.N."/>
            <person name="Fluegel L."/>
            <person name="Davis C.M."/>
            <person name="Simpson J.R."/>
            <person name="Lauterbach L."/>
            <person name="Steele A.D."/>
            <person name="Gui C."/>
            <person name="Meng S."/>
            <person name="Li G."/>
            <person name="Viehrig K."/>
            <person name="Ye F."/>
            <person name="Su P."/>
            <person name="Kiefer A.F."/>
            <person name="Nichols A."/>
            <person name="Cepeda A.J."/>
            <person name="Yan W."/>
            <person name="Fan B."/>
            <person name="Jiang Y."/>
            <person name="Adhikari A."/>
            <person name="Zheng C.-J."/>
            <person name="Schuster L."/>
            <person name="Cowan T.M."/>
            <person name="Smanski M.J."/>
            <person name="Chevrette M.G."/>
            <person name="De Carvalho L.P.S."/>
            <person name="Shen B."/>
        </authorList>
    </citation>
    <scope>NUCLEOTIDE SEQUENCE [LARGE SCALE GENOMIC DNA]</scope>
    <source>
        <strain evidence="3 4">NPDC056472</strain>
    </source>
</reference>
<keyword evidence="4" id="KW-1185">Reference proteome</keyword>
<comment type="caution">
    <text evidence="3">The sequence shown here is derived from an EMBL/GenBank/DDBJ whole genome shotgun (WGS) entry which is preliminary data.</text>
</comment>
<feature type="region of interest" description="Disordered" evidence="1">
    <location>
        <begin position="1"/>
        <end position="33"/>
    </location>
</feature>